<proteinExistence type="predicted"/>
<comment type="caution">
    <text evidence="2">The sequence shown here is derived from an EMBL/GenBank/DDBJ whole genome shotgun (WGS) entry which is preliminary data.</text>
</comment>
<feature type="transmembrane region" description="Helical" evidence="1">
    <location>
        <begin position="197"/>
        <end position="215"/>
    </location>
</feature>
<feature type="transmembrane region" description="Helical" evidence="1">
    <location>
        <begin position="116"/>
        <end position="142"/>
    </location>
</feature>
<feature type="transmembrane region" description="Helical" evidence="1">
    <location>
        <begin position="261"/>
        <end position="279"/>
    </location>
</feature>
<sequence length="393" mass="45273">MISRFVIWPEMLLWPYLINRGWLPYRDIAMAHNPLLIFSLAGWTSIFGPQVWLIKIFTLLIILLSAVLLYRLSKSIWTILVWLGLWFVLDGLGLWFDLALVPLGLMLYLLASKRKWFWAGVCWAVMFLTKQTAVFFLIPIFFARPKKEFLMGTVLTLTLFVGLIWKLGILKDYWWWAVKFGIGILPTAAGQMKLPTVKSLILATVLITPGIIGLAKKDWKTSLWALAGVAGAWSRWELFHLQPGLPFIALGVNYLPKKWKIISTLIILVIVGIFIGRGINKPDRFVEPQILQVSQYINQRTIATDTVFVWNTWDNIYALSDRLPATRPWIPQLPWYIHLPGVLNKMQRDLNVNQPEIIVFTGSPDLPGLKELLDKRYTQETTIGNLTIYRKRI</sequence>
<evidence type="ECO:0000256" key="1">
    <source>
        <dbReference type="SAM" id="Phobius"/>
    </source>
</evidence>
<feature type="transmembrane region" description="Helical" evidence="1">
    <location>
        <begin position="77"/>
        <end position="96"/>
    </location>
</feature>
<feature type="transmembrane region" description="Helical" evidence="1">
    <location>
        <begin position="52"/>
        <end position="70"/>
    </location>
</feature>
<dbReference type="Proteomes" id="UP000034181">
    <property type="component" value="Unassembled WGS sequence"/>
</dbReference>
<keyword evidence="1" id="KW-0812">Transmembrane</keyword>
<gene>
    <name evidence="2" type="ORF">US96_C0002G0005</name>
</gene>
<organism evidence="2 3">
    <name type="scientific">Candidatus Woesebacteria bacterium GW2011_GWB1_38_5b</name>
    <dbReference type="NCBI Taxonomy" id="1618569"/>
    <lineage>
        <taxon>Bacteria</taxon>
        <taxon>Candidatus Woeseibacteriota</taxon>
    </lineage>
</organism>
<evidence type="ECO:0000313" key="2">
    <source>
        <dbReference type="EMBL" id="KKQ75892.1"/>
    </source>
</evidence>
<evidence type="ECO:0000313" key="3">
    <source>
        <dbReference type="Proteomes" id="UP000034181"/>
    </source>
</evidence>
<reference evidence="2 3" key="1">
    <citation type="journal article" date="2015" name="Nature">
        <title>rRNA introns, odd ribosomes, and small enigmatic genomes across a large radiation of phyla.</title>
        <authorList>
            <person name="Brown C.T."/>
            <person name="Hug L.A."/>
            <person name="Thomas B.C."/>
            <person name="Sharon I."/>
            <person name="Castelle C.J."/>
            <person name="Singh A."/>
            <person name="Wilkins M.J."/>
            <person name="Williams K.H."/>
            <person name="Banfield J.F."/>
        </authorList>
    </citation>
    <scope>NUCLEOTIDE SEQUENCE [LARGE SCALE GENOMIC DNA]</scope>
</reference>
<name>A0A0G0KAL0_9BACT</name>
<dbReference type="AlphaFoldDB" id="A0A0G0KAL0"/>
<keyword evidence="1" id="KW-1133">Transmembrane helix</keyword>
<feature type="transmembrane region" description="Helical" evidence="1">
    <location>
        <begin position="149"/>
        <end position="167"/>
    </location>
</feature>
<evidence type="ECO:0008006" key="4">
    <source>
        <dbReference type="Google" id="ProtNLM"/>
    </source>
</evidence>
<accession>A0A0G0KAL0</accession>
<protein>
    <recommendedName>
        <fullName evidence="4">Glycosyltransferase RgtA/B/C/D-like domain-containing protein</fullName>
    </recommendedName>
</protein>
<keyword evidence="1" id="KW-0472">Membrane</keyword>
<dbReference type="EMBL" id="LBUZ01000002">
    <property type="protein sequence ID" value="KKQ75892.1"/>
    <property type="molecule type" value="Genomic_DNA"/>
</dbReference>
<feature type="transmembrane region" description="Helical" evidence="1">
    <location>
        <begin position="173"/>
        <end position="190"/>
    </location>
</feature>